<gene>
    <name evidence="3" type="ORF">BT96DRAFT_933485</name>
</gene>
<dbReference type="Pfam" id="PF01693">
    <property type="entry name" value="Cauli_VI"/>
    <property type="match status" value="1"/>
</dbReference>
<keyword evidence="4" id="KW-1185">Reference proteome</keyword>
<dbReference type="OrthoDB" id="3060447at2759"/>
<dbReference type="Proteomes" id="UP000799118">
    <property type="component" value="Unassembled WGS sequence"/>
</dbReference>
<evidence type="ECO:0000259" key="2">
    <source>
        <dbReference type="Pfam" id="PF01693"/>
    </source>
</evidence>
<accession>A0A6A4IA18</accession>
<feature type="region of interest" description="Disordered" evidence="1">
    <location>
        <begin position="1"/>
        <end position="35"/>
    </location>
</feature>
<dbReference type="InterPro" id="IPR011320">
    <property type="entry name" value="RNase_H1_N"/>
</dbReference>
<feature type="domain" description="Ribonuclease H1 N-terminal" evidence="2">
    <location>
        <begin position="199"/>
        <end position="239"/>
    </location>
</feature>
<evidence type="ECO:0000313" key="4">
    <source>
        <dbReference type="Proteomes" id="UP000799118"/>
    </source>
</evidence>
<protein>
    <recommendedName>
        <fullName evidence="2">Ribonuclease H1 N-terminal domain-containing protein</fullName>
    </recommendedName>
</protein>
<evidence type="ECO:0000313" key="3">
    <source>
        <dbReference type="EMBL" id="KAE9407451.1"/>
    </source>
</evidence>
<reference evidence="3" key="1">
    <citation type="journal article" date="2019" name="Environ. Microbiol.">
        <title>Fungal ecological strategies reflected in gene transcription - a case study of two litter decomposers.</title>
        <authorList>
            <person name="Barbi F."/>
            <person name="Kohler A."/>
            <person name="Barry K."/>
            <person name="Baskaran P."/>
            <person name="Daum C."/>
            <person name="Fauchery L."/>
            <person name="Ihrmark K."/>
            <person name="Kuo A."/>
            <person name="LaButti K."/>
            <person name="Lipzen A."/>
            <person name="Morin E."/>
            <person name="Grigoriev I.V."/>
            <person name="Henrissat B."/>
            <person name="Lindahl B."/>
            <person name="Martin F."/>
        </authorList>
    </citation>
    <scope>NUCLEOTIDE SEQUENCE</scope>
    <source>
        <strain evidence="3">JB14</strain>
    </source>
</reference>
<name>A0A6A4IA18_9AGAR</name>
<feature type="compositionally biased region" description="Basic and acidic residues" evidence="1">
    <location>
        <begin position="50"/>
        <end position="65"/>
    </location>
</feature>
<organism evidence="3 4">
    <name type="scientific">Gymnopus androsaceus JB14</name>
    <dbReference type="NCBI Taxonomy" id="1447944"/>
    <lineage>
        <taxon>Eukaryota</taxon>
        <taxon>Fungi</taxon>
        <taxon>Dikarya</taxon>
        <taxon>Basidiomycota</taxon>
        <taxon>Agaricomycotina</taxon>
        <taxon>Agaricomycetes</taxon>
        <taxon>Agaricomycetidae</taxon>
        <taxon>Agaricales</taxon>
        <taxon>Marasmiineae</taxon>
        <taxon>Omphalotaceae</taxon>
        <taxon>Gymnopus</taxon>
    </lineage>
</organism>
<proteinExistence type="predicted"/>
<feature type="region of interest" description="Disordered" evidence="1">
    <location>
        <begin position="50"/>
        <end position="190"/>
    </location>
</feature>
<sequence length="325" mass="35934">MVERVETHGSDCGMTELKTPNSSTSPTKGSAEGRRIRDLAIAQALKAKLEGNDAVKKEAKTESTENPKVQPRTVVWIDSDEDEDEQLNDKLAGLSLGKTSKVSDLSPVKRQENKPNSSTEWQEYRTPIASMAPPKYFSPAPSTPNAHVPKYDTPATPPRTPTRSRKPGSFTAESNYSASSLPPAPAPATPGRRGQFVAYVVYSGNTPRYYNEWSTVKRLIEADKHLVYKGFRSIQNARDAYYAARNSGVIDAIQKGAGRQYWSVTEGVNPAVYENVWDALRQGLKWGGGCLTAFKFEEDAHEDWNRKANTTPSRIIVTEDPGYFS</sequence>
<dbReference type="EMBL" id="ML769396">
    <property type="protein sequence ID" value="KAE9407451.1"/>
    <property type="molecule type" value="Genomic_DNA"/>
</dbReference>
<dbReference type="InterPro" id="IPR009027">
    <property type="entry name" value="Ribosomal_bL9/RNase_H1_N"/>
</dbReference>
<evidence type="ECO:0000256" key="1">
    <source>
        <dbReference type="SAM" id="MobiDB-lite"/>
    </source>
</evidence>
<dbReference type="SUPFAM" id="SSF55658">
    <property type="entry name" value="L9 N-domain-like"/>
    <property type="match status" value="1"/>
</dbReference>
<dbReference type="AlphaFoldDB" id="A0A6A4IA18"/>
<feature type="compositionally biased region" description="Polar residues" evidence="1">
    <location>
        <begin position="18"/>
        <end position="28"/>
    </location>
</feature>